<organism evidence="3 4">
    <name type="scientific">Mycena metata</name>
    <dbReference type="NCBI Taxonomy" id="1033252"/>
    <lineage>
        <taxon>Eukaryota</taxon>
        <taxon>Fungi</taxon>
        <taxon>Dikarya</taxon>
        <taxon>Basidiomycota</taxon>
        <taxon>Agaricomycotina</taxon>
        <taxon>Agaricomycetes</taxon>
        <taxon>Agaricomycetidae</taxon>
        <taxon>Agaricales</taxon>
        <taxon>Marasmiineae</taxon>
        <taxon>Mycenaceae</taxon>
        <taxon>Mycena</taxon>
    </lineage>
</organism>
<keyword evidence="4" id="KW-1185">Reference proteome</keyword>
<feature type="chain" id="PRO_5042085466" evidence="2">
    <location>
        <begin position="27"/>
        <end position="163"/>
    </location>
</feature>
<gene>
    <name evidence="3" type="ORF">B0H16DRAFT_1534164</name>
</gene>
<protein>
    <submittedName>
        <fullName evidence="3">Uncharacterized protein</fullName>
    </submittedName>
</protein>
<evidence type="ECO:0000313" key="3">
    <source>
        <dbReference type="EMBL" id="KAJ7759047.1"/>
    </source>
</evidence>
<dbReference type="EMBL" id="JARKIB010000040">
    <property type="protein sequence ID" value="KAJ7759047.1"/>
    <property type="molecule type" value="Genomic_DNA"/>
</dbReference>
<feature type="non-terminal residue" evidence="3">
    <location>
        <position position="163"/>
    </location>
</feature>
<reference evidence="3" key="1">
    <citation type="submission" date="2023-03" db="EMBL/GenBank/DDBJ databases">
        <title>Massive genome expansion in bonnet fungi (Mycena s.s.) driven by repeated elements and novel gene families across ecological guilds.</title>
        <authorList>
            <consortium name="Lawrence Berkeley National Laboratory"/>
            <person name="Harder C.B."/>
            <person name="Miyauchi S."/>
            <person name="Viragh M."/>
            <person name="Kuo A."/>
            <person name="Thoen E."/>
            <person name="Andreopoulos B."/>
            <person name="Lu D."/>
            <person name="Skrede I."/>
            <person name="Drula E."/>
            <person name="Henrissat B."/>
            <person name="Morin E."/>
            <person name="Kohler A."/>
            <person name="Barry K."/>
            <person name="LaButti K."/>
            <person name="Morin E."/>
            <person name="Salamov A."/>
            <person name="Lipzen A."/>
            <person name="Mereny Z."/>
            <person name="Hegedus B."/>
            <person name="Baldrian P."/>
            <person name="Stursova M."/>
            <person name="Weitz H."/>
            <person name="Taylor A."/>
            <person name="Grigoriev I.V."/>
            <person name="Nagy L.G."/>
            <person name="Martin F."/>
            <person name="Kauserud H."/>
        </authorList>
    </citation>
    <scope>NUCLEOTIDE SEQUENCE</scope>
    <source>
        <strain evidence="3">CBHHK182m</strain>
    </source>
</reference>
<keyword evidence="1" id="KW-1133">Transmembrane helix</keyword>
<evidence type="ECO:0000256" key="2">
    <source>
        <dbReference type="SAM" id="SignalP"/>
    </source>
</evidence>
<proteinExistence type="predicted"/>
<keyword evidence="1" id="KW-0472">Membrane</keyword>
<comment type="caution">
    <text evidence="3">The sequence shown here is derived from an EMBL/GenBank/DDBJ whole genome shotgun (WGS) entry which is preliminary data.</text>
</comment>
<sequence length="163" mass="18172">MCPHSGAPLPLASTCLVFLTPLPILASPLSPATAAKVMICVMGLGLVIPSLYYASPTRLMCVLSDVMRNLEKVYTDLVCMQLMGLLTADDVVRLHLLRLEVSALRAQTLLHSLSWRANIREFFNGRSFTLYRCINEVRDLETRIRILEEEYRGSCRTGSVPSD</sequence>
<name>A0AAD7J9C8_9AGAR</name>
<dbReference type="AlphaFoldDB" id="A0AAD7J9C8"/>
<accession>A0AAD7J9C8</accession>
<dbReference type="Proteomes" id="UP001215598">
    <property type="component" value="Unassembled WGS sequence"/>
</dbReference>
<keyword evidence="2" id="KW-0732">Signal</keyword>
<evidence type="ECO:0000256" key="1">
    <source>
        <dbReference type="SAM" id="Phobius"/>
    </source>
</evidence>
<feature type="transmembrane region" description="Helical" evidence="1">
    <location>
        <begin position="36"/>
        <end position="54"/>
    </location>
</feature>
<keyword evidence="1" id="KW-0812">Transmembrane</keyword>
<evidence type="ECO:0000313" key="4">
    <source>
        <dbReference type="Proteomes" id="UP001215598"/>
    </source>
</evidence>
<feature type="signal peptide" evidence="2">
    <location>
        <begin position="1"/>
        <end position="26"/>
    </location>
</feature>